<reference evidence="1 2" key="1">
    <citation type="submission" date="2016-07" db="EMBL/GenBank/DDBJ databases">
        <title>Draft genome of Scalindua rubra, obtained from a brine-seawater interface in the Red Sea, sheds light on salt adaptation in anammox bacteria.</title>
        <authorList>
            <person name="Speth D.R."/>
            <person name="Lagkouvardos I."/>
            <person name="Wang Y."/>
            <person name="Qian P.-Y."/>
            <person name="Dutilh B.E."/>
            <person name="Jetten M.S."/>
        </authorList>
    </citation>
    <scope>NUCLEOTIDE SEQUENCE [LARGE SCALE GENOMIC DNA]</scope>
    <source>
        <strain evidence="1">BSI-1</strain>
    </source>
</reference>
<evidence type="ECO:0000313" key="2">
    <source>
        <dbReference type="Proteomes" id="UP000094056"/>
    </source>
</evidence>
<dbReference type="AlphaFoldDB" id="A0A1E3X2Y2"/>
<comment type="caution">
    <text evidence="1">The sequence shown here is derived from an EMBL/GenBank/DDBJ whole genome shotgun (WGS) entry which is preliminary data.</text>
</comment>
<organism evidence="1 2">
    <name type="scientific">Candidatus Scalindua rubra</name>
    <dbReference type="NCBI Taxonomy" id="1872076"/>
    <lineage>
        <taxon>Bacteria</taxon>
        <taxon>Pseudomonadati</taxon>
        <taxon>Planctomycetota</taxon>
        <taxon>Candidatus Brocadiia</taxon>
        <taxon>Candidatus Brocadiales</taxon>
        <taxon>Candidatus Scalinduaceae</taxon>
        <taxon>Candidatus Scalindua</taxon>
    </lineage>
</organism>
<proteinExistence type="predicted"/>
<evidence type="ECO:0008006" key="3">
    <source>
        <dbReference type="Google" id="ProtNLM"/>
    </source>
</evidence>
<protein>
    <recommendedName>
        <fullName evidence="3">Outer membrane protein beta-barrel domain-containing protein</fullName>
    </recommendedName>
</protein>
<evidence type="ECO:0000313" key="1">
    <source>
        <dbReference type="EMBL" id="ODS29991.1"/>
    </source>
</evidence>
<accession>A0A1E3X2Y2</accession>
<name>A0A1E3X2Y2_9BACT</name>
<dbReference type="EMBL" id="MAYW01000311">
    <property type="protein sequence ID" value="ODS29991.1"/>
    <property type="molecule type" value="Genomic_DNA"/>
</dbReference>
<dbReference type="Proteomes" id="UP000094056">
    <property type="component" value="Unassembled WGS sequence"/>
</dbReference>
<gene>
    <name evidence="1" type="ORF">SCARUB_04905</name>
</gene>
<sequence>MKKIIIITLLLEYVCPFDSGISVCIDLLGKHKAANIKLDDYDLGDLNSDVNVGISLRLTSIPNLTKTTSFGMGVEYQTGRDTDDFNGDFSFNSFWFTVYQIFDQQLYGLAQLGYGTFKADNAYQGDGSAALLGGPYYGIGLGYVLNEKLNIEGVYCTNLGSYYNYISFVGANTYDVRYDRLNISIIYILNGN</sequence>